<proteinExistence type="predicted"/>
<dbReference type="Gramene" id="OGLUM08G09710.1">
    <property type="protein sequence ID" value="OGLUM08G09710.1"/>
    <property type="gene ID" value="OGLUM08G09710"/>
</dbReference>
<dbReference type="AlphaFoldDB" id="A0A0E0ATB1"/>
<dbReference type="EnsemblPlants" id="OGLUM08G09710.1">
    <property type="protein sequence ID" value="OGLUM08G09710.1"/>
    <property type="gene ID" value="OGLUM08G09710"/>
</dbReference>
<organism evidence="2">
    <name type="scientific">Oryza glumipatula</name>
    <dbReference type="NCBI Taxonomy" id="40148"/>
    <lineage>
        <taxon>Eukaryota</taxon>
        <taxon>Viridiplantae</taxon>
        <taxon>Streptophyta</taxon>
        <taxon>Embryophyta</taxon>
        <taxon>Tracheophyta</taxon>
        <taxon>Spermatophyta</taxon>
        <taxon>Magnoliopsida</taxon>
        <taxon>Liliopsida</taxon>
        <taxon>Poales</taxon>
        <taxon>Poaceae</taxon>
        <taxon>BOP clade</taxon>
        <taxon>Oryzoideae</taxon>
        <taxon>Oryzeae</taxon>
        <taxon>Oryzinae</taxon>
        <taxon>Oryza</taxon>
    </lineage>
</organism>
<protein>
    <submittedName>
        <fullName evidence="2">Uncharacterized protein</fullName>
    </submittedName>
</protein>
<evidence type="ECO:0000313" key="3">
    <source>
        <dbReference type="Proteomes" id="UP000026961"/>
    </source>
</evidence>
<evidence type="ECO:0000313" key="2">
    <source>
        <dbReference type="EnsemblPlants" id="OGLUM08G09710.1"/>
    </source>
</evidence>
<sequence length="75" mass="7324">MAVAGGGSRRRAPSGLGTGGGGLPSPTSHPARQRQGWQRRWPPFLDGGGHGDDDGGSGRRAHSGHGVAGGGGSGQ</sequence>
<keyword evidence="3" id="KW-1185">Reference proteome</keyword>
<dbReference type="Proteomes" id="UP000026961">
    <property type="component" value="Chromosome 8"/>
</dbReference>
<accession>A0A0E0ATB1</accession>
<dbReference type="HOGENOM" id="CLU_2675126_0_0_1"/>
<feature type="compositionally biased region" description="Gly residues" evidence="1">
    <location>
        <begin position="66"/>
        <end position="75"/>
    </location>
</feature>
<feature type="region of interest" description="Disordered" evidence="1">
    <location>
        <begin position="1"/>
        <end position="75"/>
    </location>
</feature>
<name>A0A0E0ATB1_9ORYZ</name>
<reference evidence="2" key="1">
    <citation type="submission" date="2015-04" db="UniProtKB">
        <authorList>
            <consortium name="EnsemblPlants"/>
        </authorList>
    </citation>
    <scope>IDENTIFICATION</scope>
</reference>
<evidence type="ECO:0000256" key="1">
    <source>
        <dbReference type="SAM" id="MobiDB-lite"/>
    </source>
</evidence>
<reference evidence="2" key="2">
    <citation type="submission" date="2018-05" db="EMBL/GenBank/DDBJ databases">
        <title>OgluRS3 (Oryza glumaepatula Reference Sequence Version 3).</title>
        <authorList>
            <person name="Zhang J."/>
            <person name="Kudrna D."/>
            <person name="Lee S."/>
            <person name="Talag J."/>
            <person name="Welchert J."/>
            <person name="Wing R.A."/>
        </authorList>
    </citation>
    <scope>NUCLEOTIDE SEQUENCE [LARGE SCALE GENOMIC DNA]</scope>
</reference>
<feature type="compositionally biased region" description="Low complexity" evidence="1">
    <location>
        <begin position="24"/>
        <end position="41"/>
    </location>
</feature>